<sequence>MSQSVDDILRELSGISFAPSDEQPSSEPSFSEDTPSYGKDDSYHTQASQAVHTPSVTETLMAVRELIEQPGKSSVEEENIGRPDTSADRDTGYTQPQAVEKIPDSRRKMSVREEEKTDSVLAKAASQKKKKDKKQPDNPTVKKSIFSFHKKADKVSEAPQKTAKVSEKTLQQRTTEKGTADSVPPRMDDTLPKTDTVSTADSVPVSGAVQPSQPVSGATGQFTPLVRVTPQELAELGNIDDQQPVPVSRRERLVLSEGRTRRFVSTFPPEREEKLQGGAALRRVTRPASSNHREGSLADQLEGMTLRIPVQSASDVPEDAQQPPLNQTEDSPDTEQLDSLEETQLEQQDFDIDVEQIRAQLSEDEADDTVQTDDSTRPIGEEDSLPQPKSDKHSREEWEKLRRQQQQQLLSRVEATENEPAPELSRSEIRKLKKQQQQEDRQRQLRRMQQKEEQKAASTSQQEEKENIYRVREVSSSETAAGFSPAFKRLQRLNSAAEISSWRRALRDLAGTSIGMGLLIGFFAVAVLVLVSLTGVMGELVGSAVLMWSSAALGLIAGICGFGVISGGISSLVRFRASRDIMPAVVYLVTMAQTVLLAFHPDSLVNREAFCYLPVGLFLLSAAYLSRWMVASTALRNLRFLHTGGSKYYLHVIRDSRLATEMTRGVVDGPAFVAVNRRTESVSDFMKLSLSSDDSDRLSRNFAVIGLLSGLLVMGFALLFGWNIAGAASLMTSVVCLFSPILTMYLFSYPCRRTARFMERAGGVVISEKAIARYSLLNGALMDASDIFPPGFVTLSGLKTFGSARVDDVIIDAASMILGSGSVLESIFEGIVGDSGLLRPVEDRQYEDGKGLVGFVDGRQVLVGNKALLESRGIRFSLDEHRKWAAGIGCACVYLAVAGELAGVFLIRLQTSVRSEEAVQIFADNGIRLAIRTTDSFLTPRLLGRLFRVNPELIKILPQRLGVYVDRLQGKVRVKQAVAVNDGSLSGFAGCAACARRLSFMEGLNRVMMVLSVVLGLGMLLMLTVLGSFVSVTPLVLSGYAVFWPLLGWILQKMIRI</sequence>
<proteinExistence type="predicted"/>
<reference evidence="3" key="1">
    <citation type="submission" date="2020-10" db="EMBL/GenBank/DDBJ databases">
        <authorList>
            <person name="Gilroy R."/>
        </authorList>
    </citation>
    <scope>NUCLEOTIDE SEQUENCE</scope>
    <source>
        <strain evidence="3">ChiBcec7-5410</strain>
    </source>
</reference>
<feature type="transmembrane region" description="Helical" evidence="2">
    <location>
        <begin position="702"/>
        <end position="722"/>
    </location>
</feature>
<dbReference type="Gene3D" id="3.40.50.1000">
    <property type="entry name" value="HAD superfamily/HAD-like"/>
    <property type="match status" value="1"/>
</dbReference>
<dbReference type="InterPro" id="IPR023214">
    <property type="entry name" value="HAD_sf"/>
</dbReference>
<keyword evidence="2" id="KW-0472">Membrane</keyword>
<dbReference type="Proteomes" id="UP000824160">
    <property type="component" value="Unassembled WGS sequence"/>
</dbReference>
<feature type="compositionally biased region" description="Acidic residues" evidence="1">
    <location>
        <begin position="362"/>
        <end position="371"/>
    </location>
</feature>
<protein>
    <submittedName>
        <fullName evidence="3">Uncharacterized protein</fullName>
    </submittedName>
</protein>
<dbReference type="GO" id="GO:0000166">
    <property type="term" value="F:nucleotide binding"/>
    <property type="evidence" value="ECO:0007669"/>
    <property type="project" value="InterPro"/>
</dbReference>
<dbReference type="Gene3D" id="3.40.1110.10">
    <property type="entry name" value="Calcium-transporting ATPase, cytoplasmic domain N"/>
    <property type="match status" value="1"/>
</dbReference>
<keyword evidence="2" id="KW-0812">Transmembrane</keyword>
<feature type="compositionally biased region" description="Basic and acidic residues" evidence="1">
    <location>
        <begin position="425"/>
        <end position="455"/>
    </location>
</feature>
<feature type="transmembrane region" description="Helical" evidence="2">
    <location>
        <begin position="545"/>
        <end position="569"/>
    </location>
</feature>
<feature type="region of interest" description="Disordered" evidence="1">
    <location>
        <begin position="1"/>
        <end position="223"/>
    </location>
</feature>
<feature type="region of interest" description="Disordered" evidence="1">
    <location>
        <begin position="266"/>
        <end position="469"/>
    </location>
</feature>
<organism evidence="3 4">
    <name type="scientific">Candidatus Faecivivens stercoripullorum</name>
    <dbReference type="NCBI Taxonomy" id="2840805"/>
    <lineage>
        <taxon>Bacteria</taxon>
        <taxon>Bacillati</taxon>
        <taxon>Bacillota</taxon>
        <taxon>Clostridia</taxon>
        <taxon>Eubacteriales</taxon>
        <taxon>Oscillospiraceae</taxon>
        <taxon>Oscillospiraceae incertae sedis</taxon>
        <taxon>Candidatus Faecivivens</taxon>
    </lineage>
</organism>
<dbReference type="AlphaFoldDB" id="A0A9D1H6M7"/>
<feature type="compositionally biased region" description="Basic and acidic residues" evidence="1">
    <location>
        <begin position="101"/>
        <end position="118"/>
    </location>
</feature>
<feature type="transmembrane region" description="Helical" evidence="2">
    <location>
        <begin position="612"/>
        <end position="630"/>
    </location>
</feature>
<evidence type="ECO:0000313" key="4">
    <source>
        <dbReference type="Proteomes" id="UP000824160"/>
    </source>
</evidence>
<feature type="transmembrane region" description="Helical" evidence="2">
    <location>
        <begin position="581"/>
        <end position="600"/>
    </location>
</feature>
<dbReference type="EMBL" id="DVLW01000164">
    <property type="protein sequence ID" value="HIT94710.1"/>
    <property type="molecule type" value="Genomic_DNA"/>
</dbReference>
<feature type="transmembrane region" description="Helical" evidence="2">
    <location>
        <begin position="509"/>
        <end position="533"/>
    </location>
</feature>
<dbReference type="InterPro" id="IPR023299">
    <property type="entry name" value="ATPase_P-typ_cyto_dom_N"/>
</dbReference>
<keyword evidence="2" id="KW-1133">Transmembrane helix</keyword>
<feature type="transmembrane region" description="Helical" evidence="2">
    <location>
        <begin position="1007"/>
        <end position="1026"/>
    </location>
</feature>
<evidence type="ECO:0000313" key="3">
    <source>
        <dbReference type="EMBL" id="HIT94710.1"/>
    </source>
</evidence>
<feature type="compositionally biased region" description="Acidic residues" evidence="1">
    <location>
        <begin position="330"/>
        <end position="354"/>
    </location>
</feature>
<feature type="transmembrane region" description="Helical" evidence="2">
    <location>
        <begin position="1032"/>
        <end position="1051"/>
    </location>
</feature>
<feature type="compositionally biased region" description="Basic and acidic residues" evidence="1">
    <location>
        <begin position="389"/>
        <end position="402"/>
    </location>
</feature>
<evidence type="ECO:0000256" key="2">
    <source>
        <dbReference type="SAM" id="Phobius"/>
    </source>
</evidence>
<feature type="transmembrane region" description="Helical" evidence="2">
    <location>
        <begin position="728"/>
        <end position="748"/>
    </location>
</feature>
<accession>A0A9D1H6M7</accession>
<name>A0A9D1H6M7_9FIRM</name>
<feature type="compositionally biased region" description="Polar residues" evidence="1">
    <location>
        <begin position="44"/>
        <end position="58"/>
    </location>
</feature>
<comment type="caution">
    <text evidence="3">The sequence shown here is derived from an EMBL/GenBank/DDBJ whole genome shotgun (WGS) entry which is preliminary data.</text>
</comment>
<feature type="compositionally biased region" description="Polar residues" evidence="1">
    <location>
        <begin position="209"/>
        <end position="222"/>
    </location>
</feature>
<gene>
    <name evidence="3" type="ORF">IAC43_05960</name>
</gene>
<feature type="compositionally biased region" description="Basic and acidic residues" evidence="1">
    <location>
        <begin position="79"/>
        <end position="91"/>
    </location>
</feature>
<reference evidence="3" key="2">
    <citation type="journal article" date="2021" name="PeerJ">
        <title>Extensive microbial diversity within the chicken gut microbiome revealed by metagenomics and culture.</title>
        <authorList>
            <person name="Gilroy R."/>
            <person name="Ravi A."/>
            <person name="Getino M."/>
            <person name="Pursley I."/>
            <person name="Horton D.L."/>
            <person name="Alikhan N.F."/>
            <person name="Baker D."/>
            <person name="Gharbi K."/>
            <person name="Hall N."/>
            <person name="Watson M."/>
            <person name="Adriaenssens E.M."/>
            <person name="Foster-Nyarko E."/>
            <person name="Jarju S."/>
            <person name="Secka A."/>
            <person name="Antonio M."/>
            <person name="Oren A."/>
            <person name="Chaudhuri R.R."/>
            <person name="La Ragione R."/>
            <person name="Hildebrand F."/>
            <person name="Pallen M.J."/>
        </authorList>
    </citation>
    <scope>NUCLEOTIDE SEQUENCE</scope>
    <source>
        <strain evidence="3">ChiBcec7-5410</strain>
    </source>
</reference>
<evidence type="ECO:0000256" key="1">
    <source>
        <dbReference type="SAM" id="MobiDB-lite"/>
    </source>
</evidence>
<feature type="compositionally biased region" description="Polar residues" evidence="1">
    <location>
        <begin position="22"/>
        <end position="34"/>
    </location>
</feature>